<reference evidence="1 2" key="1">
    <citation type="journal article" date="2013" name="BMC Genomics">
        <title>Reconstruction of the lipid metabolism for the microalga Monoraphidium neglectum from its genome sequence reveals characteristics suitable for biofuel production.</title>
        <authorList>
            <person name="Bogen C."/>
            <person name="Al-Dilaimi A."/>
            <person name="Albersmeier A."/>
            <person name="Wichmann J."/>
            <person name="Grundmann M."/>
            <person name="Rupp O."/>
            <person name="Lauersen K.J."/>
            <person name="Blifernez-Klassen O."/>
            <person name="Kalinowski J."/>
            <person name="Goesmann A."/>
            <person name="Mussgnug J.H."/>
            <person name="Kruse O."/>
        </authorList>
    </citation>
    <scope>NUCLEOTIDE SEQUENCE [LARGE SCALE GENOMIC DNA]</scope>
    <source>
        <strain evidence="1 2">SAG 48.87</strain>
    </source>
</reference>
<dbReference type="EMBL" id="KK100257">
    <property type="protein sequence ID" value="KIZ07480.1"/>
    <property type="molecule type" value="Genomic_DNA"/>
</dbReference>
<protein>
    <submittedName>
        <fullName evidence="1">Uncharacterized protein</fullName>
    </submittedName>
</protein>
<gene>
    <name evidence="1" type="ORF">MNEG_0467</name>
</gene>
<dbReference type="KEGG" id="mng:MNEG_0467"/>
<keyword evidence="2" id="KW-1185">Reference proteome</keyword>
<evidence type="ECO:0000313" key="1">
    <source>
        <dbReference type="EMBL" id="KIZ07480.1"/>
    </source>
</evidence>
<accession>A0A0D2MYB8</accession>
<proteinExistence type="predicted"/>
<organism evidence="1 2">
    <name type="scientific">Monoraphidium neglectum</name>
    <dbReference type="NCBI Taxonomy" id="145388"/>
    <lineage>
        <taxon>Eukaryota</taxon>
        <taxon>Viridiplantae</taxon>
        <taxon>Chlorophyta</taxon>
        <taxon>core chlorophytes</taxon>
        <taxon>Chlorophyceae</taxon>
        <taxon>CS clade</taxon>
        <taxon>Sphaeropleales</taxon>
        <taxon>Selenastraceae</taxon>
        <taxon>Monoraphidium</taxon>
    </lineage>
</organism>
<dbReference type="RefSeq" id="XP_013906499.1">
    <property type="nucleotide sequence ID" value="XM_014051045.1"/>
</dbReference>
<dbReference type="GeneID" id="25726585"/>
<dbReference type="Proteomes" id="UP000054498">
    <property type="component" value="Unassembled WGS sequence"/>
</dbReference>
<dbReference type="AlphaFoldDB" id="A0A0D2MYB8"/>
<sequence>MALIAARSAQYTDYPAKIPLFSGNAGIVSGSVRVVFPAVAGSCDFKAPFALDKTNTKSVAASLAQARLQDSTAPVTVSKVAGSYPFQGKPDPTRGAFKLDWSIDDFSFSLDSDAIGGAINSAKGVKSLRYSIKTGTAKVKFSVGPVYCPPSGYSADFVAPLAGTAVKPNANPCSLKLSKSTREFTLDCKSMKTLTLATVDVYFAQPGSASGAGGAGGAGRRLLGCSGVAAGAPLWAAGAAPASGAATPQDATVTPQGDHLQMWIVLKGSSVKGTALLADASILS</sequence>
<name>A0A0D2MYB8_9CHLO</name>
<evidence type="ECO:0000313" key="2">
    <source>
        <dbReference type="Proteomes" id="UP000054498"/>
    </source>
</evidence>